<feature type="compositionally biased region" description="Low complexity" evidence="1">
    <location>
        <begin position="8"/>
        <end position="21"/>
    </location>
</feature>
<keyword evidence="3" id="KW-1185">Reference proteome</keyword>
<sequence>MIGSFAASIGTSNRSSSRSTDRLSYILRAVRDIDSQITTSNRRSGRFASSSRSAIPPSRAIGTSNRS</sequence>
<dbReference type="AlphaFoldDB" id="A0A344L6J6"/>
<evidence type="ECO:0000256" key="1">
    <source>
        <dbReference type="SAM" id="MobiDB-lite"/>
    </source>
</evidence>
<reference evidence="2 3" key="1">
    <citation type="submission" date="2016-04" db="EMBL/GenBank/DDBJ databases">
        <title>Complete genome sequence and analysis of deep-sea sediment isolate, Amycolatopsis sp. WP1.</title>
        <authorList>
            <person name="Wang H."/>
            <person name="Chen S."/>
            <person name="Wu Q."/>
        </authorList>
    </citation>
    <scope>NUCLEOTIDE SEQUENCE [LARGE SCALE GENOMIC DNA]</scope>
    <source>
        <strain evidence="2 3">WP1</strain>
    </source>
</reference>
<proteinExistence type="predicted"/>
<feature type="compositionally biased region" description="Low complexity" evidence="1">
    <location>
        <begin position="40"/>
        <end position="61"/>
    </location>
</feature>
<dbReference type="EMBL" id="CP015163">
    <property type="protein sequence ID" value="AXB43670.1"/>
    <property type="molecule type" value="Genomic_DNA"/>
</dbReference>
<organism evidence="2 3">
    <name type="scientific">Amycolatopsis albispora</name>
    <dbReference type="NCBI Taxonomy" id="1804986"/>
    <lineage>
        <taxon>Bacteria</taxon>
        <taxon>Bacillati</taxon>
        <taxon>Actinomycetota</taxon>
        <taxon>Actinomycetes</taxon>
        <taxon>Pseudonocardiales</taxon>
        <taxon>Pseudonocardiaceae</taxon>
        <taxon>Amycolatopsis</taxon>
    </lineage>
</organism>
<feature type="region of interest" description="Disordered" evidence="1">
    <location>
        <begin position="37"/>
        <end position="67"/>
    </location>
</feature>
<feature type="region of interest" description="Disordered" evidence="1">
    <location>
        <begin position="1"/>
        <end position="21"/>
    </location>
</feature>
<name>A0A344L6J6_9PSEU</name>
<evidence type="ECO:0000313" key="2">
    <source>
        <dbReference type="EMBL" id="AXB43670.1"/>
    </source>
</evidence>
<dbReference type="KEGG" id="aab:A4R43_14915"/>
<accession>A0A344L6J6</accession>
<protein>
    <submittedName>
        <fullName evidence="2">Uncharacterized protein</fullName>
    </submittedName>
</protein>
<evidence type="ECO:0000313" key="3">
    <source>
        <dbReference type="Proteomes" id="UP000250434"/>
    </source>
</evidence>
<dbReference type="Proteomes" id="UP000250434">
    <property type="component" value="Chromosome"/>
</dbReference>
<gene>
    <name evidence="2" type="ORF">A4R43_14915</name>
</gene>